<dbReference type="InterPro" id="IPR015919">
    <property type="entry name" value="Cadherin-like_sf"/>
</dbReference>
<dbReference type="STRING" id="377629.TERTU_3450"/>
<feature type="compositionally biased region" description="Acidic residues" evidence="9">
    <location>
        <begin position="2623"/>
        <end position="2642"/>
    </location>
</feature>
<feature type="compositionally biased region" description="Basic and acidic residues" evidence="9">
    <location>
        <begin position="2479"/>
        <end position="2496"/>
    </location>
</feature>
<dbReference type="Gene3D" id="3.30.1330.60">
    <property type="entry name" value="OmpA-like domain"/>
    <property type="match status" value="1"/>
</dbReference>
<evidence type="ECO:0000256" key="5">
    <source>
        <dbReference type="ARBA" id="ARBA00023065"/>
    </source>
</evidence>
<dbReference type="InterPro" id="IPR036737">
    <property type="entry name" value="OmpA-like_sf"/>
</dbReference>
<keyword evidence="2" id="KW-0813">Transport</keyword>
<feature type="compositionally biased region" description="Acidic residues" evidence="9">
    <location>
        <begin position="2773"/>
        <end position="2785"/>
    </location>
</feature>
<keyword evidence="3" id="KW-1134">Transmembrane beta strand</keyword>
<feature type="chain" id="PRO_5002947099" evidence="10">
    <location>
        <begin position="29"/>
        <end position="3177"/>
    </location>
</feature>
<dbReference type="SUPFAM" id="SSF103647">
    <property type="entry name" value="TSP type-3 repeat"/>
    <property type="match status" value="7"/>
</dbReference>
<dbReference type="Proteomes" id="UP000009080">
    <property type="component" value="Chromosome"/>
</dbReference>
<reference evidence="13 14" key="1">
    <citation type="journal article" date="2009" name="PLoS ONE">
        <title>The complete genome of Teredinibacter turnerae T7901: an intracellular endosymbiont of marine wood-boring bivalves (shipworms).</title>
        <authorList>
            <person name="Yang J.C."/>
            <person name="Madupu R."/>
            <person name="Durkin A.S."/>
            <person name="Ekborg N.A."/>
            <person name="Pedamallu C.S."/>
            <person name="Hostetler J.B."/>
            <person name="Radune D."/>
            <person name="Toms B.S."/>
            <person name="Henrissat B."/>
            <person name="Coutinho P.M."/>
            <person name="Schwarz S."/>
            <person name="Field L."/>
            <person name="Trindade-Silva A.E."/>
            <person name="Soares C.A.G."/>
            <person name="Elshahawi S."/>
            <person name="Hanora A."/>
            <person name="Schmidt E.W."/>
            <person name="Haygood M.G."/>
            <person name="Posfai J."/>
            <person name="Benner J."/>
            <person name="Madinger C."/>
            <person name="Nove J."/>
            <person name="Anton B."/>
            <person name="Chaudhary K."/>
            <person name="Foster J."/>
            <person name="Holman A."/>
            <person name="Kumar S."/>
            <person name="Lessard P.A."/>
            <person name="Luyten Y.A."/>
            <person name="Slatko B."/>
            <person name="Wood N."/>
            <person name="Wu B."/>
            <person name="Teplitski M."/>
            <person name="Mougous J.D."/>
            <person name="Ward N."/>
            <person name="Eisen J.A."/>
            <person name="Badger J.H."/>
            <person name="Distel D.L."/>
        </authorList>
    </citation>
    <scope>NUCLEOTIDE SEQUENCE [LARGE SCALE GENOMIC DNA]</scope>
    <source>
        <strain evidence="14">ATCC 39867 / T7901</strain>
    </source>
</reference>
<dbReference type="Gene3D" id="2.40.160.20">
    <property type="match status" value="1"/>
</dbReference>
<keyword evidence="7 8" id="KW-0472">Membrane</keyword>
<dbReference type="CDD" id="cd07185">
    <property type="entry name" value="OmpA_C-like"/>
    <property type="match status" value="1"/>
</dbReference>
<dbReference type="InterPro" id="IPR011250">
    <property type="entry name" value="OMP/PagP_B-barrel"/>
</dbReference>
<evidence type="ECO:0000313" key="14">
    <source>
        <dbReference type="Proteomes" id="UP000009080"/>
    </source>
</evidence>
<dbReference type="PROSITE" id="PS51123">
    <property type="entry name" value="OMPA_2"/>
    <property type="match status" value="1"/>
</dbReference>
<feature type="compositionally biased region" description="Acidic residues" evidence="9">
    <location>
        <begin position="2659"/>
        <end position="2669"/>
    </location>
</feature>
<evidence type="ECO:0000256" key="3">
    <source>
        <dbReference type="ARBA" id="ARBA00022452"/>
    </source>
</evidence>
<protein>
    <submittedName>
        <fullName evidence="13">Thrombospondin type 3 repeat family protein</fullName>
    </submittedName>
</protein>
<dbReference type="eggNOG" id="COG4547">
    <property type="taxonomic scope" value="Bacteria"/>
</dbReference>
<feature type="region of interest" description="Disordered" evidence="9">
    <location>
        <begin position="1857"/>
        <end position="2539"/>
    </location>
</feature>
<evidence type="ECO:0000256" key="10">
    <source>
        <dbReference type="SAM" id="SignalP"/>
    </source>
</evidence>
<dbReference type="SUPFAM" id="SSF56925">
    <property type="entry name" value="OMPA-like"/>
    <property type="match status" value="1"/>
</dbReference>
<dbReference type="OrthoDB" id="9782229at2"/>
<dbReference type="InterPro" id="IPR028974">
    <property type="entry name" value="TSP_type-3_rpt"/>
</dbReference>
<dbReference type="PANTHER" id="PTHR10199">
    <property type="entry name" value="THROMBOSPONDIN"/>
    <property type="match status" value="1"/>
</dbReference>
<dbReference type="Gene3D" id="2.60.40.10">
    <property type="entry name" value="Immunoglobulins"/>
    <property type="match status" value="9"/>
</dbReference>
<feature type="compositionally biased region" description="Acidic residues" evidence="9">
    <location>
        <begin position="2099"/>
        <end position="2119"/>
    </location>
</feature>
<dbReference type="Pfam" id="PF16184">
    <property type="entry name" value="Cadherin_3"/>
    <property type="match status" value="1"/>
</dbReference>
<evidence type="ECO:0000256" key="4">
    <source>
        <dbReference type="ARBA" id="ARBA00022692"/>
    </source>
</evidence>
<dbReference type="EMBL" id="CP001614">
    <property type="protein sequence ID" value="ACR12880.1"/>
    <property type="molecule type" value="Genomic_DNA"/>
</dbReference>
<keyword evidence="5" id="KW-0406">Ion transport</keyword>
<feature type="compositionally biased region" description="Acidic residues" evidence="9">
    <location>
        <begin position="2223"/>
        <end position="2246"/>
    </location>
</feature>
<evidence type="ECO:0000313" key="13">
    <source>
        <dbReference type="EMBL" id="ACR12880.1"/>
    </source>
</evidence>
<dbReference type="GO" id="GO:0015288">
    <property type="term" value="F:porin activity"/>
    <property type="evidence" value="ECO:0007669"/>
    <property type="project" value="UniProtKB-KW"/>
</dbReference>
<dbReference type="Gene3D" id="2.60.40.60">
    <property type="entry name" value="Cadherins"/>
    <property type="match status" value="1"/>
</dbReference>
<dbReference type="GO" id="GO:0007156">
    <property type="term" value="P:homophilic cell adhesion via plasma membrane adhesion molecules"/>
    <property type="evidence" value="ECO:0007669"/>
    <property type="project" value="InterPro"/>
</dbReference>
<feature type="compositionally biased region" description="Basic and acidic residues" evidence="9">
    <location>
        <begin position="2595"/>
        <end position="2611"/>
    </location>
</feature>
<feature type="compositionally biased region" description="Acidic residues" evidence="9">
    <location>
        <begin position="2336"/>
        <end position="2353"/>
    </location>
</feature>
<feature type="compositionally biased region" description="Acidic residues" evidence="9">
    <location>
        <begin position="2283"/>
        <end position="2295"/>
    </location>
</feature>
<dbReference type="SUPFAM" id="SSF103088">
    <property type="entry name" value="OmpA-like"/>
    <property type="match status" value="1"/>
</dbReference>
<comment type="subcellular location">
    <subcellularLocation>
        <location evidence="1">Cell outer membrane</location>
        <topology evidence="1">Multi-pass membrane protein</topology>
    </subcellularLocation>
</comment>
<dbReference type="Pfam" id="PF00691">
    <property type="entry name" value="OmpA"/>
    <property type="match status" value="1"/>
</dbReference>
<dbReference type="eggNOG" id="COG2885">
    <property type="taxonomic scope" value="Bacteria"/>
</dbReference>
<dbReference type="PROSITE" id="PS50268">
    <property type="entry name" value="CADHERIN_2"/>
    <property type="match status" value="1"/>
</dbReference>
<dbReference type="Gene3D" id="2.60.40.3440">
    <property type="match status" value="1"/>
</dbReference>
<dbReference type="Pfam" id="PF17963">
    <property type="entry name" value="Big_9"/>
    <property type="match status" value="1"/>
</dbReference>
<keyword evidence="4" id="KW-0812">Transmembrane</keyword>
<dbReference type="InterPro" id="IPR006644">
    <property type="entry name" value="Cadg"/>
</dbReference>
<feature type="compositionally biased region" description="Acidic residues" evidence="9">
    <location>
        <begin position="2305"/>
        <end position="2328"/>
    </location>
</feature>
<feature type="signal peptide" evidence="10">
    <location>
        <begin position="1"/>
        <end position="28"/>
    </location>
</feature>
<evidence type="ECO:0000256" key="2">
    <source>
        <dbReference type="ARBA" id="ARBA00022448"/>
    </source>
</evidence>
<dbReference type="InterPro" id="IPR006665">
    <property type="entry name" value="OmpA-like"/>
</dbReference>
<feature type="compositionally biased region" description="Basic and acidic residues" evidence="9">
    <location>
        <begin position="2562"/>
        <end position="2571"/>
    </location>
</feature>
<dbReference type="Gene3D" id="4.10.1080.10">
    <property type="entry name" value="TSP type-3 repeat"/>
    <property type="match status" value="2"/>
</dbReference>
<dbReference type="KEGG" id="ttu:TERTU_3450"/>
<feature type="compositionally biased region" description="Acidic residues" evidence="9">
    <location>
        <begin position="2013"/>
        <end position="2035"/>
    </location>
</feature>
<evidence type="ECO:0000259" key="12">
    <source>
        <dbReference type="PROSITE" id="PS51123"/>
    </source>
</evidence>
<evidence type="ECO:0000256" key="8">
    <source>
        <dbReference type="PROSITE-ProRule" id="PRU00473"/>
    </source>
</evidence>
<dbReference type="GO" id="GO:0009279">
    <property type="term" value="C:cell outer membrane"/>
    <property type="evidence" value="ECO:0007669"/>
    <property type="project" value="UniProtKB-SubCell"/>
</dbReference>
<feature type="compositionally biased region" description="Acidic residues" evidence="9">
    <location>
        <begin position="1971"/>
        <end position="1992"/>
    </location>
</feature>
<feature type="compositionally biased region" description="Acidic residues" evidence="9">
    <location>
        <begin position="2451"/>
        <end position="2461"/>
    </location>
</feature>
<proteinExistence type="predicted"/>
<evidence type="ECO:0000256" key="7">
    <source>
        <dbReference type="ARBA" id="ARBA00023136"/>
    </source>
</evidence>
<keyword evidence="6" id="KW-0626">Porin</keyword>
<feature type="region of interest" description="Disordered" evidence="9">
    <location>
        <begin position="2562"/>
        <end position="2701"/>
    </location>
</feature>
<dbReference type="InterPro" id="IPR025592">
    <property type="entry name" value="DUF4347"/>
</dbReference>
<dbReference type="GO" id="GO:0046930">
    <property type="term" value="C:pore complex"/>
    <property type="evidence" value="ECO:0007669"/>
    <property type="project" value="UniProtKB-KW"/>
</dbReference>
<sequence length="3177" mass="334786">MFKNWHLKQLKAAALFLVALTPMRNALADENDLVVIDPQVDEWQAMVSDLGDDTQVLMLKQGTNPFAQIRDALAARSAPVSRLHLVSHGAAGELFLGGQLIDSVSLPSYGRDLAEMGQQLTPGADWYVYGCDVAAGRDGEHFLTAMSDYSGLDVAASMDRTGASALGGNWTLEYERGEVQPQALFSARFQQQYQAVLSHFRGGSMSWRLVDADGDTQLDDLELTVKSAWRWNSMSPPSNSSLIVSGTDQPLTFVQTSDEVVYVNGEYNAPGDTTPTTADYALSTRTFTANDIPQGQAFLIRWNGGARISDLRNNADGNWNIQTLVNTSNGNLAPKIDLPIIYEVPQLQSDGVSTLQSYTFPVTSTDPNADKMRFRLATEDELGGLAGGYVNPTGFTINTNTGVVTWNDSGTLTPGLYSAGIVVEDVRADGTVISKSHVDFILDLQPKAAVPFEVSNNIPESRNVIVEKGDSYNFQITGTAVDVSSLGTLQGTLTESSTVDGDFTFAPGAIGTGLDPGTYPITFEIYDTSDARSKSYLILNFIVPDPLAPRLQNVESDTITYASTDAQLVDVDSDAILTDRDNGGNPVTHLNNGLLRFNVSFADGEYEVLGFTSEGDGPGQFRRDGYEIYYEGSKIADIDTYEDGVGNALRIQFGTVSTATVQALVRKLTYNDTFVLRASGRRNLSLYVQDGDGLARNYSLYVDVQEHPEKPATSGPVVVNNHLHLRNVADNVITSNDLQFADADTDPSNVTIVINSTPNGIFWRLGAPTVAITSFTQQEVNDGKIYYDHRTGPYAPPEVNLSATDGTTPAGPYDSEISFTSNDNSAYTLDENTTSVGLVPVHGESGTVTYSLIPYPDYNQGDLFNVNPNSGALSFKVAPDYENPVMSGIPNQYKLAVQVIGSASSGHVQKITVDVRDVNEAPVITGTPAASVRVPASYSFTPTATDPESDAISWSIANKPSWMSFDTSTGALSGSPSDSDVGSYTYIFIIASDGNLNSHITLDIDVVERNYAPVIIVEGKSTAENTPFSYTPTVADGNSGDVLTYSITNKPAWASFNTATGEISGTPGFDDAGAYNGIQITVDDANGGVTQSDAFQIFVTDTNRAPTISGTPATTGSEGVAYSFVPTGFDPDGDRLAFSVLNLPPWASFDDTTGTVSGAPGFTDSGTYSNIIVGVNDLRSGVDTLPAFSIVVAEVNRAPTLSGTPAVSVAEDASYSFAPVVNDPDTDNTLTLSITNKPSWASFNTTTGALTGKPGFEDAGTYSGIVISVVDNLGEGNSLPAFTITVTNTNRAPTITGVPATSVTEASNYSFVPSATELDSSDSVSGFSITNKPAWASFNPTTGELSGTPGYEDAGSYNGIVISVTDTVGGTSSLPAFSITVADLNREPVISALPPGQPIAEAETYTYAATATDADSDILTYSIVNKPSWASFNTATGVLTGTPGYDDAGRYDGIVIEALDGKGGRAAVGPFGIQVQNTNRLPTISGTPLPTIAEGQPYSFTVSATDPDTGARLSYRGEYLPSWLSVDPTTGTVTGTPGYEDAGTYANVAIIVEDELGGRDTLGPFAITVTDTNRAPTIAGTAPGSTDEGGSFYFTPTASDPDSDPLTFAVSNKPSWAQFNSNTGVLSGTPGYLDAGQYAGITVTVSDGRGGSAVFGPFSVDVNNLNRAPTISGTAAPKGTEKLAYSFTPSVVDPDTDDVHTFSVTNKPAWASFNTATGMLSGTPQDGDEGTYSGIVISVDDGKGGSDALAPFAIQIDNDNTAPVASGISANIVEDQPYEVTITAQDGENDPLTFIVVDQPEHGTLTGTGPKFVYTPNLDYVGADQFTFRVSDGELQSDLTTASFNVEADLDGDKIIDDLDSDVDGDGIPNAEDGSGDSDDDGIIDSRDTDSDNDGIPDSVEGAEDQDQDGIPNHQDLDSDGDNLPDALEGTVDSDEDGTPDYLDTDSDNDGISDLIEGAEDSDKDGTPDYLDSDSDNDGISDKDEGADDIDNDGIPNYLDDDADNDGMKDADEGTADSDGDGTPDYLDTDSDNDGISDKDEGATDSDNDGTPDYLDTDSDNDGISDKDEGADDIDNDGIPNYRDDDSDNDGMSDKDEGSADSDNDGTPDYLDSDSDNDGISDKDEGSADSDNDGLPDYLDSDSDNDGISDKDEGSADSDNDGTPNYRDEDSDGDGIPDADESQADSDGDNIPDFIDTDSDNDGISDSEEGARDSDNDGVSDYLDTDSDNDGIDDKDESTGDSDGDGTPDYLDTSIDEDGDGIPDIIEGAGDDDGDGIPNYADIDSDNDGILDNQEEGISGKDSDNDGIDDSFDVDETGGVDLDNDGIDDGYVLRDTDEDGIPDMLDPDSDGDGIPDALEAVREPVDSDNDLIDDRFDVDQTGGIDTDGNGIDDRFDAGQTGGPDADNDGIDDTTVPQADADHDGIPDYLDSDSDNDGIPDSVEAGNTGNDTDGDGIDDQYDADFTGGADLNGDGVDDDAALRDSDGDGIPDLRDLDSDNDGFFDVDEAGYPDLDENGMVDDESLVTGPALDSDNDGIPDYLDLDSNNDGINDIEGNAAHVLDEDGDGRIDNMVDSDQDGIHDLLDQQPNAFGSGSDKDHDSVPAGLDRDQDGDGISDAVEGMGDLDNDGLADALDLDSDNDGLPDSLETDRPAPTGVDTDFDGIDDAYDVDVTGGVDADGDGVDDRFQEVDTDGDGLPDYRDLDSDNDGIPDSEEQLLVPLTGMDSDSDGIDDAVDVDNTGGVDANNDGVDDALVVTTDFDNDGLPDYRDTDSDNDGVLDGDENGDFNNDGIVDRLQVDNGVETGVNGGGSFGLWLLMMMGALVLVKRRASRPLLVVALLLASVAGRAAECDYSSAYRQAGCWYLGLGAGVSKLEPEPTDATSWQVNDSSSNAVGVFAGLRLSDHLFAELSHYDLGTATLSSVNPSITLEPEIDYSITGLSAGYWLRNYGARLNAFVKVGLQTLDTTSTNISHQNNSTQFTLGVGGEWLISEKWFARVSLDSYDKDAQAATLSVARYLGKASPKPAKAEPVAAAPADADNDGVIDADDQCPQTPEGVAVNHFGCPEISPVTVHFAFNSAVLSAETQAQLDALAQGVAAANYDFRVKIAGHADWVGSEAFNQGLSEKRANAVANYLSERLQLNAEKWDTRGYGEVKPVADNNSAQGRAQNRRVEITFK</sequence>
<feature type="compositionally biased region" description="Acidic residues" evidence="9">
    <location>
        <begin position="2497"/>
        <end position="2523"/>
    </location>
</feature>
<dbReference type="RefSeq" id="WP_015818993.1">
    <property type="nucleotide sequence ID" value="NC_012997.1"/>
</dbReference>
<dbReference type="SMART" id="SM00736">
    <property type="entry name" value="CADG"/>
    <property type="match status" value="8"/>
</dbReference>
<evidence type="ECO:0000256" key="9">
    <source>
        <dbReference type="SAM" id="MobiDB-lite"/>
    </source>
</evidence>
<dbReference type="PRINTS" id="PR01021">
    <property type="entry name" value="OMPADOMAIN"/>
</dbReference>
<dbReference type="eggNOG" id="COG5644">
    <property type="taxonomic scope" value="Bacteria"/>
</dbReference>
<keyword evidence="10" id="KW-0732">Signal</keyword>
<feature type="compositionally biased region" description="Acidic residues" evidence="9">
    <location>
        <begin position="2127"/>
        <end position="2147"/>
    </location>
</feature>
<evidence type="ECO:0000256" key="1">
    <source>
        <dbReference type="ARBA" id="ARBA00004571"/>
    </source>
</evidence>
<dbReference type="InterPro" id="IPR013783">
    <property type="entry name" value="Ig-like_fold"/>
</dbReference>
<dbReference type="Pfam" id="PF05345">
    <property type="entry name" value="He_PIG"/>
    <property type="match status" value="9"/>
</dbReference>
<feature type="domain" description="OmpA-like" evidence="12">
    <location>
        <begin position="3063"/>
        <end position="3177"/>
    </location>
</feature>
<name>C5BQV0_TERTT</name>
<dbReference type="InterPro" id="IPR002126">
    <property type="entry name" value="Cadherin-like_dom"/>
</dbReference>
<evidence type="ECO:0000259" key="11">
    <source>
        <dbReference type="PROSITE" id="PS50268"/>
    </source>
</evidence>
<dbReference type="GO" id="GO:0006811">
    <property type="term" value="P:monoatomic ion transport"/>
    <property type="evidence" value="ECO:0007669"/>
    <property type="project" value="UniProtKB-KW"/>
</dbReference>
<gene>
    <name evidence="13" type="ordered locus">TERTU_3450</name>
</gene>
<dbReference type="SMART" id="SM00112">
    <property type="entry name" value="CA"/>
    <property type="match status" value="3"/>
</dbReference>
<feature type="compositionally biased region" description="Acidic residues" evidence="9">
    <location>
        <begin position="2169"/>
        <end position="2208"/>
    </location>
</feature>
<feature type="compositionally biased region" description="Acidic residues" evidence="9">
    <location>
        <begin position="2043"/>
        <end position="2076"/>
    </location>
</feature>
<feature type="region of interest" description="Disordered" evidence="9">
    <location>
        <begin position="2761"/>
        <end position="2786"/>
    </location>
</feature>
<feature type="domain" description="Cadherin" evidence="11">
    <location>
        <begin position="830"/>
        <end position="924"/>
    </location>
</feature>
<feature type="compositionally biased region" description="Acidic residues" evidence="9">
    <location>
        <begin position="1932"/>
        <end position="1963"/>
    </location>
</feature>
<feature type="compositionally biased region" description="Acidic residues" evidence="9">
    <location>
        <begin position="1874"/>
        <end position="1883"/>
    </location>
</feature>
<dbReference type="Pfam" id="PF14252">
    <property type="entry name" value="DUF4347"/>
    <property type="match status" value="1"/>
</dbReference>
<dbReference type="InterPro" id="IPR006664">
    <property type="entry name" value="OMP_bac"/>
</dbReference>
<feature type="compositionally biased region" description="Acidic residues" evidence="9">
    <location>
        <begin position="1891"/>
        <end position="1908"/>
    </location>
</feature>
<dbReference type="PANTHER" id="PTHR10199:SF119">
    <property type="entry name" value="RE20510P"/>
    <property type="match status" value="1"/>
</dbReference>
<dbReference type="CDD" id="cd11304">
    <property type="entry name" value="Cadherin_repeat"/>
    <property type="match status" value="1"/>
</dbReference>
<accession>C5BQV0</accession>
<dbReference type="GO" id="GO:0005509">
    <property type="term" value="F:calcium ion binding"/>
    <property type="evidence" value="ECO:0007669"/>
    <property type="project" value="InterPro"/>
</dbReference>
<dbReference type="HOGENOM" id="CLU_225552_0_0_6"/>
<dbReference type="eggNOG" id="COG5384">
    <property type="taxonomic scope" value="Bacteria"/>
</dbReference>
<organism evidence="13 14">
    <name type="scientific">Teredinibacter turnerae (strain ATCC 39867 / T7901)</name>
    <dbReference type="NCBI Taxonomy" id="377629"/>
    <lineage>
        <taxon>Bacteria</taxon>
        <taxon>Pseudomonadati</taxon>
        <taxon>Pseudomonadota</taxon>
        <taxon>Gammaproteobacteria</taxon>
        <taxon>Cellvibrionales</taxon>
        <taxon>Cellvibrionaceae</taxon>
        <taxon>Teredinibacter</taxon>
    </lineage>
</organism>
<dbReference type="SUPFAM" id="SSF49313">
    <property type="entry name" value="Cadherin-like"/>
    <property type="match status" value="10"/>
</dbReference>
<keyword evidence="14" id="KW-1185">Reference proteome</keyword>
<evidence type="ECO:0000256" key="6">
    <source>
        <dbReference type="ARBA" id="ARBA00023114"/>
    </source>
</evidence>